<dbReference type="PROSITE" id="PS51186">
    <property type="entry name" value="GNAT"/>
    <property type="match status" value="1"/>
</dbReference>
<dbReference type="Gene3D" id="3.40.630.30">
    <property type="match status" value="1"/>
</dbReference>
<comment type="caution">
    <text evidence="4">The sequence shown here is derived from an EMBL/GenBank/DDBJ whole genome shotgun (WGS) entry which is preliminary data.</text>
</comment>
<keyword evidence="5" id="KW-1185">Reference proteome</keyword>
<evidence type="ECO:0000259" key="3">
    <source>
        <dbReference type="PROSITE" id="PS51186"/>
    </source>
</evidence>
<evidence type="ECO:0000313" key="4">
    <source>
        <dbReference type="EMBL" id="TQM66637.1"/>
    </source>
</evidence>
<dbReference type="EMBL" id="VFPO01000001">
    <property type="protein sequence ID" value="TQM66637.1"/>
    <property type="molecule type" value="Genomic_DNA"/>
</dbReference>
<sequence length="160" mass="17843">MRIRAFVEDDLTALIELTIEAFRPYHEDVFRPMVGEVVFTNQHGGWQDDYREQIPELHAPERHAYVAVAEDGDGIAGYVAWSVDPDRKNGSVSHLAVSAAHRRNHVGTALCEHAFAQMRDLGAEVVEIGTGGDAFHAPARALYERLGCTPVPVTIYYREL</sequence>
<dbReference type="RefSeq" id="WP_141965751.1">
    <property type="nucleotide sequence ID" value="NZ_VFPO01000001.1"/>
</dbReference>
<gene>
    <name evidence="4" type="ORF">FHX41_0218</name>
</gene>
<dbReference type="PANTHER" id="PTHR43877:SF1">
    <property type="entry name" value="ACETYLTRANSFERASE"/>
    <property type="match status" value="1"/>
</dbReference>
<dbReference type="InterPro" id="IPR016181">
    <property type="entry name" value="Acyl_CoA_acyltransferase"/>
</dbReference>
<dbReference type="GO" id="GO:0016747">
    <property type="term" value="F:acyltransferase activity, transferring groups other than amino-acyl groups"/>
    <property type="evidence" value="ECO:0007669"/>
    <property type="project" value="InterPro"/>
</dbReference>
<protein>
    <submittedName>
        <fullName evidence="4">Ribosomal protein S18 acetylase RimI-like enzyme</fullName>
    </submittedName>
</protein>
<dbReference type="PANTHER" id="PTHR43877">
    <property type="entry name" value="AMINOALKYLPHOSPHONATE N-ACETYLTRANSFERASE-RELATED-RELATED"/>
    <property type="match status" value="1"/>
</dbReference>
<evidence type="ECO:0000313" key="5">
    <source>
        <dbReference type="Proteomes" id="UP000316706"/>
    </source>
</evidence>
<keyword evidence="4" id="KW-0689">Ribosomal protein</keyword>
<evidence type="ECO:0000256" key="2">
    <source>
        <dbReference type="ARBA" id="ARBA00023315"/>
    </source>
</evidence>
<organism evidence="4 5">
    <name type="scientific">Actinomadura hallensis</name>
    <dbReference type="NCBI Taxonomy" id="337895"/>
    <lineage>
        <taxon>Bacteria</taxon>
        <taxon>Bacillati</taxon>
        <taxon>Actinomycetota</taxon>
        <taxon>Actinomycetes</taxon>
        <taxon>Streptosporangiales</taxon>
        <taxon>Thermomonosporaceae</taxon>
        <taxon>Actinomadura</taxon>
    </lineage>
</organism>
<keyword evidence="1" id="KW-0808">Transferase</keyword>
<proteinExistence type="predicted"/>
<name>A0A543I7U0_9ACTN</name>
<dbReference type="SUPFAM" id="SSF55729">
    <property type="entry name" value="Acyl-CoA N-acyltransferases (Nat)"/>
    <property type="match status" value="1"/>
</dbReference>
<dbReference type="AlphaFoldDB" id="A0A543I7U0"/>
<keyword evidence="2" id="KW-0012">Acyltransferase</keyword>
<dbReference type="InterPro" id="IPR000182">
    <property type="entry name" value="GNAT_dom"/>
</dbReference>
<keyword evidence="4" id="KW-0687">Ribonucleoprotein</keyword>
<dbReference type="InterPro" id="IPR050832">
    <property type="entry name" value="Bact_Acetyltransf"/>
</dbReference>
<evidence type="ECO:0000256" key="1">
    <source>
        <dbReference type="ARBA" id="ARBA00022679"/>
    </source>
</evidence>
<accession>A0A543I7U0</accession>
<dbReference type="Proteomes" id="UP000316706">
    <property type="component" value="Unassembled WGS sequence"/>
</dbReference>
<dbReference type="Pfam" id="PF00583">
    <property type="entry name" value="Acetyltransf_1"/>
    <property type="match status" value="1"/>
</dbReference>
<dbReference type="GO" id="GO:0005840">
    <property type="term" value="C:ribosome"/>
    <property type="evidence" value="ECO:0007669"/>
    <property type="project" value="UniProtKB-KW"/>
</dbReference>
<reference evidence="4 5" key="1">
    <citation type="submission" date="2019-06" db="EMBL/GenBank/DDBJ databases">
        <title>Sequencing the genomes of 1000 actinobacteria strains.</title>
        <authorList>
            <person name="Klenk H.-P."/>
        </authorList>
    </citation>
    <scope>NUCLEOTIDE SEQUENCE [LARGE SCALE GENOMIC DNA]</scope>
    <source>
        <strain evidence="4 5">DSM 45043</strain>
    </source>
</reference>
<dbReference type="CDD" id="cd04301">
    <property type="entry name" value="NAT_SF"/>
    <property type="match status" value="1"/>
</dbReference>
<dbReference type="OrthoDB" id="9803233at2"/>
<feature type="domain" description="N-acetyltransferase" evidence="3">
    <location>
        <begin position="1"/>
        <end position="160"/>
    </location>
</feature>